<dbReference type="Proteomes" id="UP000215256">
    <property type="component" value="Chromosome 1"/>
</dbReference>
<reference evidence="1 2" key="1">
    <citation type="submission" date="2017-07" db="EMBL/GenBank/DDBJ databases">
        <title>Phylogenetic study on the rhizospheric bacterium Ochrobactrum sp. A44.</title>
        <authorList>
            <person name="Krzyzanowska D.M."/>
            <person name="Ossowicki A."/>
            <person name="Rajewska M."/>
            <person name="Maciag T."/>
            <person name="Kaczynski Z."/>
            <person name="Czerwicka M."/>
            <person name="Jafra S."/>
        </authorList>
    </citation>
    <scope>NUCLEOTIDE SEQUENCE [LARGE SCALE GENOMIC DNA]</scope>
    <source>
        <strain evidence="1 2">A44</strain>
    </source>
</reference>
<protein>
    <submittedName>
        <fullName evidence="1">Drug resistance transporter, Bcr/CflA subfamily domain protein</fullName>
    </submittedName>
</protein>
<gene>
    <name evidence="1" type="ORF">CES85_0894</name>
</gene>
<evidence type="ECO:0000313" key="2">
    <source>
        <dbReference type="Proteomes" id="UP000215256"/>
    </source>
</evidence>
<dbReference type="KEGG" id="och:CES85_0894"/>
<organism evidence="1 2">
    <name type="scientific">Ochrobactrum quorumnocens</name>
    <dbReference type="NCBI Taxonomy" id="271865"/>
    <lineage>
        <taxon>Bacteria</taxon>
        <taxon>Pseudomonadati</taxon>
        <taxon>Pseudomonadota</taxon>
        <taxon>Alphaproteobacteria</taxon>
        <taxon>Hyphomicrobiales</taxon>
        <taxon>Brucellaceae</taxon>
        <taxon>Brucella/Ochrobactrum group</taxon>
        <taxon>Ochrobactrum</taxon>
    </lineage>
</organism>
<sequence length="46" mass="5092">MIAAIRAINSVRPRMDAFWSGEPFLMSSGMTGIPWHNYVPLAEQAA</sequence>
<name>A0A248UEE7_9HYPH</name>
<dbReference type="EMBL" id="CP022604">
    <property type="protein sequence ID" value="ASV85046.1"/>
    <property type="molecule type" value="Genomic_DNA"/>
</dbReference>
<dbReference type="AlphaFoldDB" id="A0A248UEE7"/>
<evidence type="ECO:0000313" key="1">
    <source>
        <dbReference type="EMBL" id="ASV85046.1"/>
    </source>
</evidence>
<accession>A0A248UEE7</accession>
<proteinExistence type="predicted"/>